<evidence type="ECO:0000313" key="2">
    <source>
        <dbReference type="EMBL" id="KDR78382.1"/>
    </source>
</evidence>
<evidence type="ECO:0000256" key="1">
    <source>
        <dbReference type="ARBA" id="ARBA00022679"/>
    </source>
</evidence>
<name>A0A067T7P5_GALM3</name>
<sequence length="517" mass="56853">MSQQDNTHFLFSAVPSWGHIRSFCILAARIVNENENFVVTIIVAPSMLDKAHGEILAEFRDGVSEQTRQRVRVLSTFQSTAVNPFEVMKQLAETYAAAYQTLSEGKPVTCAVKETVFDAVSAPVAVILDFFALAQFQATRAITGHSIPIMAWVTGHASSRLRFFAPESMGGIGDFGAKVDAEAARTGASPEEIGNKLFNLTEGAIVKIPGLPDMYDYEYFPQKSRVDVPVTMIFKACYTVLKECDGVFMDSAYAFEKESLEAVKLLFSEWKKETYVVGPLLPSGYGTVAQSNRGAVDIEAFLNEMLSKHGKHSVLLISFGTMFWPTAPEYVDEVIEALVEKKFPFIFAVTSPYSQIPDGLAEKVKASGLGMLTRWVPQQFILNHPATGWFLSHCGQNGVTESLASGIPLIAWPFGSDQPSAAAHLTENLNVAFELIEVRTGENGLKPLLRNGRAAKGTREAVGVEIREVIDSCRGQKGKELRENAEEIRTKFAEAWQENGASRKELHTFLAKYANIA</sequence>
<dbReference type="CDD" id="cd03784">
    <property type="entry name" value="GT1_Gtf-like"/>
    <property type="match status" value="1"/>
</dbReference>
<dbReference type="Proteomes" id="UP000027222">
    <property type="component" value="Unassembled WGS sequence"/>
</dbReference>
<dbReference type="Pfam" id="PF00201">
    <property type="entry name" value="UDPGT"/>
    <property type="match status" value="1"/>
</dbReference>
<dbReference type="PANTHER" id="PTHR48045:SF34">
    <property type="entry name" value="ISOFLAVONE 7-O-GLUCOSYLTRANSFERASE 1-LIKE"/>
    <property type="match status" value="1"/>
</dbReference>
<dbReference type="PANTHER" id="PTHR48045">
    <property type="entry name" value="UDP-GLYCOSYLTRANSFERASE 72B1"/>
    <property type="match status" value="1"/>
</dbReference>
<keyword evidence="1" id="KW-0808">Transferase</keyword>
<evidence type="ECO:0000313" key="3">
    <source>
        <dbReference type="Proteomes" id="UP000027222"/>
    </source>
</evidence>
<protein>
    <recommendedName>
        <fullName evidence="4">UDP-glycosyltransferases domain-containing protein</fullName>
    </recommendedName>
</protein>
<dbReference type="SUPFAM" id="SSF53756">
    <property type="entry name" value="UDP-Glycosyltransferase/glycogen phosphorylase"/>
    <property type="match status" value="1"/>
</dbReference>
<dbReference type="OrthoDB" id="5835829at2759"/>
<proteinExistence type="predicted"/>
<accession>A0A067T7P5</accession>
<keyword evidence="3" id="KW-1185">Reference proteome</keyword>
<dbReference type="HOGENOM" id="CLU_001724_12_1_1"/>
<evidence type="ECO:0008006" key="4">
    <source>
        <dbReference type="Google" id="ProtNLM"/>
    </source>
</evidence>
<dbReference type="GO" id="GO:0008194">
    <property type="term" value="F:UDP-glycosyltransferase activity"/>
    <property type="evidence" value="ECO:0007669"/>
    <property type="project" value="InterPro"/>
</dbReference>
<gene>
    <name evidence="2" type="ORF">GALMADRAFT_138474</name>
</gene>
<dbReference type="InterPro" id="IPR002213">
    <property type="entry name" value="UDP_glucos_trans"/>
</dbReference>
<dbReference type="EMBL" id="KL142375">
    <property type="protein sequence ID" value="KDR78382.1"/>
    <property type="molecule type" value="Genomic_DNA"/>
</dbReference>
<dbReference type="STRING" id="685588.A0A067T7P5"/>
<dbReference type="Gene3D" id="3.40.50.2000">
    <property type="entry name" value="Glycogen Phosphorylase B"/>
    <property type="match status" value="2"/>
</dbReference>
<dbReference type="AlphaFoldDB" id="A0A067T7P5"/>
<organism evidence="2 3">
    <name type="scientific">Galerina marginata (strain CBS 339.88)</name>
    <dbReference type="NCBI Taxonomy" id="685588"/>
    <lineage>
        <taxon>Eukaryota</taxon>
        <taxon>Fungi</taxon>
        <taxon>Dikarya</taxon>
        <taxon>Basidiomycota</taxon>
        <taxon>Agaricomycotina</taxon>
        <taxon>Agaricomycetes</taxon>
        <taxon>Agaricomycetidae</taxon>
        <taxon>Agaricales</taxon>
        <taxon>Agaricineae</taxon>
        <taxon>Strophariaceae</taxon>
        <taxon>Galerina</taxon>
    </lineage>
</organism>
<reference evidence="3" key="1">
    <citation type="journal article" date="2014" name="Proc. Natl. Acad. Sci. U.S.A.">
        <title>Extensive sampling of basidiomycete genomes demonstrates inadequacy of the white-rot/brown-rot paradigm for wood decay fungi.</title>
        <authorList>
            <person name="Riley R."/>
            <person name="Salamov A.A."/>
            <person name="Brown D.W."/>
            <person name="Nagy L.G."/>
            <person name="Floudas D."/>
            <person name="Held B.W."/>
            <person name="Levasseur A."/>
            <person name="Lombard V."/>
            <person name="Morin E."/>
            <person name="Otillar R."/>
            <person name="Lindquist E.A."/>
            <person name="Sun H."/>
            <person name="LaButti K.M."/>
            <person name="Schmutz J."/>
            <person name="Jabbour D."/>
            <person name="Luo H."/>
            <person name="Baker S.E."/>
            <person name="Pisabarro A.G."/>
            <person name="Walton J.D."/>
            <person name="Blanchette R.A."/>
            <person name="Henrissat B."/>
            <person name="Martin F."/>
            <person name="Cullen D."/>
            <person name="Hibbett D.S."/>
            <person name="Grigoriev I.V."/>
        </authorList>
    </citation>
    <scope>NUCLEOTIDE SEQUENCE [LARGE SCALE GENOMIC DNA]</scope>
    <source>
        <strain evidence="3">CBS 339.88</strain>
    </source>
</reference>